<comment type="caution">
    <text evidence="1">The sequence shown here is derived from an EMBL/GenBank/DDBJ whole genome shotgun (WGS) entry which is preliminary data.</text>
</comment>
<proteinExistence type="predicted"/>
<dbReference type="EMBL" id="SZNT01000060">
    <property type="protein sequence ID" value="TKH14097.1"/>
    <property type="molecule type" value="Genomic_DNA"/>
</dbReference>
<reference evidence="1 2" key="1">
    <citation type="journal article" date="2019" name="Environ. Microbiol.">
        <title>An active ?-lactamase is a part of an orchestrated cell wall stress resistance network of Bacillus subtilis and related rhizosphere species.</title>
        <authorList>
            <person name="Bucher T."/>
            <person name="Keren-Paz A."/>
            <person name="Hausser J."/>
            <person name="Olender T."/>
            <person name="Cytryn E."/>
            <person name="Kolodkin-Gal I."/>
        </authorList>
    </citation>
    <scope>NUCLEOTIDE SEQUENCE [LARGE SCALE GENOMIC DNA]</scope>
    <source>
        <strain evidence="1 2">I4</strain>
    </source>
</reference>
<gene>
    <name evidence="1" type="ORF">FC678_05655</name>
</gene>
<accession>A0A9X9ETN9</accession>
<protein>
    <recommendedName>
        <fullName evidence="3">HPt domain-containing protein</fullName>
    </recommendedName>
</protein>
<dbReference type="AlphaFoldDB" id="A0A9X9ETN9"/>
<dbReference type="Gene3D" id="1.20.120.160">
    <property type="entry name" value="HPT domain"/>
    <property type="match status" value="1"/>
</dbReference>
<name>A0A9X9ETN9_9BACI</name>
<evidence type="ECO:0008006" key="3">
    <source>
        <dbReference type="Google" id="ProtNLM"/>
    </source>
</evidence>
<evidence type="ECO:0000313" key="2">
    <source>
        <dbReference type="Proteomes" id="UP000309170"/>
    </source>
</evidence>
<sequence>MNLVNMEKYKNSLFGNIKNKLSNWLELDGGQTIPAKEIFRFLHSVKGTAGTLQLCGLTAITEQLLDGIDEDSERVWNRTELRNFLFELIEHTSKVIMHTLLSNDKQGHILAPQAFHEENEG</sequence>
<dbReference type="GO" id="GO:0000160">
    <property type="term" value="P:phosphorelay signal transduction system"/>
    <property type="evidence" value="ECO:0007669"/>
    <property type="project" value="InterPro"/>
</dbReference>
<dbReference type="InterPro" id="IPR036641">
    <property type="entry name" value="HPT_dom_sf"/>
</dbReference>
<evidence type="ECO:0000313" key="1">
    <source>
        <dbReference type="EMBL" id="TKH14097.1"/>
    </source>
</evidence>
<dbReference type="SUPFAM" id="SSF47226">
    <property type="entry name" value="Histidine-containing phosphotransfer domain, HPT domain"/>
    <property type="match status" value="1"/>
</dbReference>
<dbReference type="RefSeq" id="WP_137023316.1">
    <property type="nucleotide sequence ID" value="NZ_SZNT01000060.1"/>
</dbReference>
<organism evidence="1 2">
    <name type="scientific">Peribacillus simplex</name>
    <dbReference type="NCBI Taxonomy" id="1478"/>
    <lineage>
        <taxon>Bacteria</taxon>
        <taxon>Bacillati</taxon>
        <taxon>Bacillota</taxon>
        <taxon>Bacilli</taxon>
        <taxon>Bacillales</taxon>
        <taxon>Bacillaceae</taxon>
        <taxon>Peribacillus</taxon>
    </lineage>
</organism>
<dbReference type="Proteomes" id="UP000309170">
    <property type="component" value="Unassembled WGS sequence"/>
</dbReference>